<feature type="signal peptide" evidence="11">
    <location>
        <begin position="1"/>
        <end position="23"/>
    </location>
</feature>
<keyword evidence="9" id="KW-0472">Membrane</keyword>
<evidence type="ECO:0000256" key="10">
    <source>
        <dbReference type="ARBA" id="ARBA00023237"/>
    </source>
</evidence>
<keyword evidence="5" id="KW-0812">Transmembrane</keyword>
<evidence type="ECO:0000256" key="2">
    <source>
        <dbReference type="ARBA" id="ARBA00011233"/>
    </source>
</evidence>
<dbReference type="Gene3D" id="2.40.160.10">
    <property type="entry name" value="Porin"/>
    <property type="match status" value="1"/>
</dbReference>
<gene>
    <name evidence="13" type="ORF">RXV79_03195</name>
</gene>
<comment type="subcellular location">
    <subcellularLocation>
        <location evidence="1">Cell outer membrane</location>
        <topology evidence="1">Multi-pass membrane protein</topology>
    </subcellularLocation>
</comment>
<evidence type="ECO:0000256" key="11">
    <source>
        <dbReference type="SAM" id="SignalP"/>
    </source>
</evidence>
<dbReference type="PANTHER" id="PTHR34501:SF9">
    <property type="entry name" value="MAJOR OUTER MEMBRANE PROTEIN P.IA"/>
    <property type="match status" value="1"/>
</dbReference>
<dbReference type="InterPro" id="IPR050298">
    <property type="entry name" value="Gram-neg_bact_OMP"/>
</dbReference>
<keyword evidence="6 11" id="KW-0732">Signal</keyword>
<feature type="chain" id="PRO_5046330917" evidence="11">
    <location>
        <begin position="24"/>
        <end position="334"/>
    </location>
</feature>
<evidence type="ECO:0000256" key="3">
    <source>
        <dbReference type="ARBA" id="ARBA00022448"/>
    </source>
</evidence>
<evidence type="ECO:0000256" key="9">
    <source>
        <dbReference type="ARBA" id="ARBA00023136"/>
    </source>
</evidence>
<dbReference type="RefSeq" id="WP_316702028.1">
    <property type="nucleotide sequence ID" value="NZ_CP136336.1"/>
</dbReference>
<organism evidence="13 14">
    <name type="scientific">Piscinibacter gummiphilus</name>
    <dbReference type="NCBI Taxonomy" id="946333"/>
    <lineage>
        <taxon>Bacteria</taxon>
        <taxon>Pseudomonadati</taxon>
        <taxon>Pseudomonadota</taxon>
        <taxon>Betaproteobacteria</taxon>
        <taxon>Burkholderiales</taxon>
        <taxon>Sphaerotilaceae</taxon>
        <taxon>Piscinibacter</taxon>
    </lineage>
</organism>
<dbReference type="Proteomes" id="UP001303946">
    <property type="component" value="Chromosome"/>
</dbReference>
<evidence type="ECO:0000256" key="4">
    <source>
        <dbReference type="ARBA" id="ARBA00022452"/>
    </source>
</evidence>
<evidence type="ECO:0000256" key="7">
    <source>
        <dbReference type="ARBA" id="ARBA00023065"/>
    </source>
</evidence>
<dbReference type="EMBL" id="CP136336">
    <property type="protein sequence ID" value="WOB09069.1"/>
    <property type="molecule type" value="Genomic_DNA"/>
</dbReference>
<evidence type="ECO:0000256" key="8">
    <source>
        <dbReference type="ARBA" id="ARBA00023114"/>
    </source>
</evidence>
<evidence type="ECO:0000256" key="6">
    <source>
        <dbReference type="ARBA" id="ARBA00022729"/>
    </source>
</evidence>
<dbReference type="InterPro" id="IPR033900">
    <property type="entry name" value="Gram_neg_porin_domain"/>
</dbReference>
<proteinExistence type="predicted"/>
<dbReference type="PRINTS" id="PR00184">
    <property type="entry name" value="NEISSPPORIN"/>
</dbReference>
<dbReference type="SUPFAM" id="SSF56935">
    <property type="entry name" value="Porins"/>
    <property type="match status" value="1"/>
</dbReference>
<keyword evidence="4" id="KW-1134">Transmembrane beta strand</keyword>
<dbReference type="Pfam" id="PF13609">
    <property type="entry name" value="Porin_4"/>
    <property type="match status" value="1"/>
</dbReference>
<reference evidence="13 14" key="1">
    <citation type="submission" date="2023-10" db="EMBL/GenBank/DDBJ databases">
        <title>Bacteria for the degradation of biodegradable plastic PBAT(Polybutylene adipate terephthalate).</title>
        <authorList>
            <person name="Weon H.-Y."/>
            <person name="Yeon J."/>
        </authorList>
    </citation>
    <scope>NUCLEOTIDE SEQUENCE [LARGE SCALE GENOMIC DNA]</scope>
    <source>
        <strain evidence="13 14">SBD 7-3</strain>
    </source>
</reference>
<feature type="domain" description="Porin" evidence="12">
    <location>
        <begin position="9"/>
        <end position="307"/>
    </location>
</feature>
<evidence type="ECO:0000256" key="5">
    <source>
        <dbReference type="ARBA" id="ARBA00022692"/>
    </source>
</evidence>
<evidence type="ECO:0000313" key="13">
    <source>
        <dbReference type="EMBL" id="WOB09069.1"/>
    </source>
</evidence>
<sequence>MQSNIARSALTVAAFAACGLAQAQSSVTVYGIVSTDYVHATNTPTGKVNKIEPGRVNPARLGFKGSEDLGGGLSAVFNLESAIGPDTGAAGAPFWGRGANVGLSSSMLGTVTAGRHWNINDDMLGNFFVFGGFAVFNFTGFGFTSDLVNNSVKYVSPNLGGLTVEALVGAGEGSSTTPRTVEVGGVYAIGPVKAGLTYHEAKRVGLVNKLTSGGVAYSIGSVTVRGGYSSADNEYDDYSLVAGAYKAAAYDIGADFGFGPAAVSVDYVARDLKSSSNDSHFFRVLGKYNLSKRTQVNANVVAMKNKGTATESFYGLAAGAKSQNVFTLGLSHSF</sequence>
<evidence type="ECO:0000259" key="12">
    <source>
        <dbReference type="Pfam" id="PF13609"/>
    </source>
</evidence>
<keyword evidence="14" id="KW-1185">Reference proteome</keyword>
<accession>A0ABZ0CVR7</accession>
<dbReference type="PANTHER" id="PTHR34501">
    <property type="entry name" value="PROTEIN YDDL-RELATED"/>
    <property type="match status" value="1"/>
</dbReference>
<name>A0ABZ0CVR7_9BURK</name>
<dbReference type="InterPro" id="IPR023614">
    <property type="entry name" value="Porin_dom_sf"/>
</dbReference>
<dbReference type="CDD" id="cd00342">
    <property type="entry name" value="gram_neg_porins"/>
    <property type="match status" value="1"/>
</dbReference>
<evidence type="ECO:0000256" key="1">
    <source>
        <dbReference type="ARBA" id="ARBA00004571"/>
    </source>
</evidence>
<dbReference type="InterPro" id="IPR002299">
    <property type="entry name" value="Porin_Neis"/>
</dbReference>
<keyword evidence="3" id="KW-0813">Transport</keyword>
<keyword evidence="7" id="KW-0406">Ion transport</keyword>
<evidence type="ECO:0000313" key="14">
    <source>
        <dbReference type="Proteomes" id="UP001303946"/>
    </source>
</evidence>
<keyword evidence="10" id="KW-0998">Cell outer membrane</keyword>
<dbReference type="PROSITE" id="PS51257">
    <property type="entry name" value="PROKAR_LIPOPROTEIN"/>
    <property type="match status" value="1"/>
</dbReference>
<comment type="subunit">
    <text evidence="2">Homotrimer.</text>
</comment>
<keyword evidence="8" id="KW-0626">Porin</keyword>
<protein>
    <submittedName>
        <fullName evidence="13">Porin</fullName>
    </submittedName>
</protein>